<evidence type="ECO:0000256" key="2">
    <source>
        <dbReference type="ARBA" id="ARBA00022723"/>
    </source>
</evidence>
<dbReference type="STRING" id="590646.G3AZL2"/>
<dbReference type="eggNOG" id="KOG4394">
    <property type="taxonomic scope" value="Eukaryota"/>
</dbReference>
<dbReference type="EMBL" id="GL996512">
    <property type="protein sequence ID" value="EGV65612.1"/>
    <property type="molecule type" value="Genomic_DNA"/>
</dbReference>
<dbReference type="GO" id="GO:0008033">
    <property type="term" value="P:tRNA processing"/>
    <property type="evidence" value="ECO:0007669"/>
    <property type="project" value="UniProtKB-KW"/>
</dbReference>
<dbReference type="PANTHER" id="PTHR14742">
    <property type="entry name" value="RIBONUCLEASE P SUBUNIT P21"/>
    <property type="match status" value="1"/>
</dbReference>
<proteinExistence type="inferred from homology"/>
<name>G3AZL2_CANTC</name>
<organism evidence="6">
    <name type="scientific">Candida tenuis (strain ATCC 10573 / BCRC 21748 / CBS 615 / JCM 9827 / NBRC 10315 / NRRL Y-1498 / VKM Y-70)</name>
    <name type="common">Yeast</name>
    <name type="synonym">Yamadazyma tenuis</name>
    <dbReference type="NCBI Taxonomy" id="590646"/>
    <lineage>
        <taxon>Eukaryota</taxon>
        <taxon>Fungi</taxon>
        <taxon>Dikarya</taxon>
        <taxon>Ascomycota</taxon>
        <taxon>Saccharomycotina</taxon>
        <taxon>Pichiomycetes</taxon>
        <taxon>Debaryomycetaceae</taxon>
        <taxon>Yamadazyma</taxon>
    </lineage>
</organism>
<protein>
    <recommendedName>
        <fullName evidence="7">Rpr2-domain-containing protein</fullName>
    </recommendedName>
</protein>
<gene>
    <name evidence="5" type="ORF">CANTEDRAFT_101696</name>
</gene>
<dbReference type="PANTHER" id="PTHR14742:SF0">
    <property type="entry name" value="RIBONUCLEASE P PROTEIN SUBUNIT P21"/>
    <property type="match status" value="1"/>
</dbReference>
<dbReference type="InterPro" id="IPR007175">
    <property type="entry name" value="Rpr2/Snm1/Rpp21"/>
</dbReference>
<dbReference type="Proteomes" id="UP000000707">
    <property type="component" value="Unassembled WGS sequence"/>
</dbReference>
<dbReference type="OrthoDB" id="419537at2759"/>
<evidence type="ECO:0000256" key="4">
    <source>
        <dbReference type="ARBA" id="ARBA00038402"/>
    </source>
</evidence>
<dbReference type="AlphaFoldDB" id="G3AZL2"/>
<evidence type="ECO:0000313" key="6">
    <source>
        <dbReference type="Proteomes" id="UP000000707"/>
    </source>
</evidence>
<dbReference type="GO" id="GO:0046872">
    <property type="term" value="F:metal ion binding"/>
    <property type="evidence" value="ECO:0007669"/>
    <property type="project" value="UniProtKB-KW"/>
</dbReference>
<dbReference type="HOGENOM" id="CLU_079140_4_0_1"/>
<evidence type="ECO:0000256" key="3">
    <source>
        <dbReference type="ARBA" id="ARBA00022833"/>
    </source>
</evidence>
<evidence type="ECO:0000313" key="5">
    <source>
        <dbReference type="EMBL" id="EGV65612.1"/>
    </source>
</evidence>
<keyword evidence="3" id="KW-0862">Zinc</keyword>
<evidence type="ECO:0000256" key="1">
    <source>
        <dbReference type="ARBA" id="ARBA00022694"/>
    </source>
</evidence>
<comment type="similarity">
    <text evidence="4">Belongs to the eukaryotic/archaeal RNase P protein component 4 family.</text>
</comment>
<accession>G3AZL2</accession>
<sequence length="133" mass="15210">MAKKTSGKTPTSIPKKDEYTRISYLYQVSQMMLQNPKFHTLSRVYSRNATVISKKAVLKLTPNFKRTMCKQCNTILVAGATLRVRLENLSGSKDPKNDVLIYSCMVCDTVKRFPVGKDRQYELFSDKHETPLV</sequence>
<keyword evidence="2" id="KW-0479">Metal-binding</keyword>
<dbReference type="Gene3D" id="6.20.50.20">
    <property type="match status" value="1"/>
</dbReference>
<evidence type="ECO:0008006" key="7">
    <source>
        <dbReference type="Google" id="ProtNLM"/>
    </source>
</evidence>
<reference evidence="5 6" key="1">
    <citation type="journal article" date="2011" name="Proc. Natl. Acad. Sci. U.S.A.">
        <title>Comparative genomics of xylose-fermenting fungi for enhanced biofuel production.</title>
        <authorList>
            <person name="Wohlbach D.J."/>
            <person name="Kuo A."/>
            <person name="Sato T.K."/>
            <person name="Potts K.M."/>
            <person name="Salamov A.A."/>
            <person name="LaButti K.M."/>
            <person name="Sun H."/>
            <person name="Clum A."/>
            <person name="Pangilinan J.L."/>
            <person name="Lindquist E.A."/>
            <person name="Lucas S."/>
            <person name="Lapidus A."/>
            <person name="Jin M."/>
            <person name="Gunawan C."/>
            <person name="Balan V."/>
            <person name="Dale B.E."/>
            <person name="Jeffries T.W."/>
            <person name="Zinkel R."/>
            <person name="Barry K.W."/>
            <person name="Grigoriev I.V."/>
            <person name="Gasch A.P."/>
        </authorList>
    </citation>
    <scope>NUCLEOTIDE SEQUENCE [LARGE SCALE GENOMIC DNA]</scope>
    <source>
        <strain evidence="6">ATCC 10573 / BCRC 21748 / CBS 615 / JCM 9827 / NBRC 10315 / NRRL Y-1498 / VKM Y-70</strain>
    </source>
</reference>
<dbReference type="GO" id="GO:0005655">
    <property type="term" value="C:nucleolar ribonuclease P complex"/>
    <property type="evidence" value="ECO:0007669"/>
    <property type="project" value="TreeGrafter"/>
</dbReference>
<keyword evidence="6" id="KW-1185">Reference proteome</keyword>
<keyword evidence="1" id="KW-0819">tRNA processing</keyword>
<dbReference type="Pfam" id="PF04032">
    <property type="entry name" value="Rpr2"/>
    <property type="match status" value="1"/>
</dbReference>